<keyword evidence="2" id="KW-1185">Reference proteome</keyword>
<comment type="caution">
    <text evidence="1">The sequence shown here is derived from an EMBL/GenBank/DDBJ whole genome shotgun (WGS) entry which is preliminary data.</text>
</comment>
<evidence type="ECO:0000313" key="1">
    <source>
        <dbReference type="EMBL" id="MEJ2866751.1"/>
    </source>
</evidence>
<proteinExistence type="predicted"/>
<sequence>MGSTDNELFAMLLEQLEEAGEVPPEVVGDVIVLRGQPGQREPELRLHLNPSLLGRTLRDLVPDYAPVFPLMKPLEAALVAFWVHLMAAMEEAGPGAVDIELCPPGATR</sequence>
<dbReference type="RefSeq" id="WP_337693364.1">
    <property type="nucleotide sequence ID" value="NZ_JBBEGN010000001.1"/>
</dbReference>
<protein>
    <submittedName>
        <fullName evidence="1">Uncharacterized protein</fullName>
    </submittedName>
</protein>
<accession>A0ABU8MID3</accession>
<dbReference type="Proteomes" id="UP001385809">
    <property type="component" value="Unassembled WGS sequence"/>
</dbReference>
<organism evidence="1 2">
    <name type="scientific">Actinomycetospora aurantiaca</name>
    <dbReference type="NCBI Taxonomy" id="3129233"/>
    <lineage>
        <taxon>Bacteria</taxon>
        <taxon>Bacillati</taxon>
        <taxon>Actinomycetota</taxon>
        <taxon>Actinomycetes</taxon>
        <taxon>Pseudonocardiales</taxon>
        <taxon>Pseudonocardiaceae</taxon>
        <taxon>Actinomycetospora</taxon>
    </lineage>
</organism>
<evidence type="ECO:0000313" key="2">
    <source>
        <dbReference type="Proteomes" id="UP001385809"/>
    </source>
</evidence>
<gene>
    <name evidence="1" type="ORF">WCD74_03185</name>
</gene>
<reference evidence="1 2" key="1">
    <citation type="submission" date="2024-03" db="EMBL/GenBank/DDBJ databases">
        <title>Actinomycetospora sp. OC33-EN08, a novel actinomycete isolated from wild orchid (Aerides multiflora).</title>
        <authorList>
            <person name="Suriyachadkun C."/>
        </authorList>
    </citation>
    <scope>NUCLEOTIDE SEQUENCE [LARGE SCALE GENOMIC DNA]</scope>
    <source>
        <strain evidence="1 2">OC33-EN08</strain>
    </source>
</reference>
<name>A0ABU8MID3_9PSEU</name>
<dbReference type="EMBL" id="JBBEGN010000001">
    <property type="protein sequence ID" value="MEJ2866751.1"/>
    <property type="molecule type" value="Genomic_DNA"/>
</dbReference>